<organism evidence="2">
    <name type="scientific">Streptomyces sp. FR1</name>
    <dbReference type="NCBI Taxonomy" id="349971"/>
    <lineage>
        <taxon>Bacteria</taxon>
        <taxon>Bacillati</taxon>
        <taxon>Actinomycetota</taxon>
        <taxon>Actinomycetes</taxon>
        <taxon>Kitasatosporales</taxon>
        <taxon>Streptomycetaceae</taxon>
        <taxon>Streptomyces</taxon>
    </lineage>
</organism>
<sequence>MELPVSFSFTNPESDRDDGRSFSFTNPESDRNDGRSFSFTGSDPADIDRQLQAIADMATEILRCVHDVRRQINT</sequence>
<reference evidence="2" key="1">
    <citation type="journal article" date="2006" name="Appl. Environ. Microbiol.">
        <title>Diversity of telomere palindromic sequences and replication genes among Streptomyces linear plasmids.</title>
        <authorList>
            <person name="Zhang R."/>
            <person name="Yang Y."/>
            <person name="Fang P."/>
            <person name="Jiang C."/>
            <person name="Xu L."/>
            <person name="Zhu Y."/>
            <person name="Shen M."/>
            <person name="Xia H."/>
            <person name="Zhao J."/>
            <person name="Chen T."/>
            <person name="Qin Z."/>
        </authorList>
    </citation>
    <scope>NUCLEOTIDE SEQUENCE</scope>
    <source>
        <strain evidence="2">FR1</strain>
        <plasmid evidence="2">pFRL1</plasmid>
    </source>
</reference>
<geneLocation type="plasmid" evidence="2">
    <name>pFRL1</name>
</geneLocation>
<keyword evidence="2" id="KW-0614">Plasmid</keyword>
<evidence type="ECO:0000313" key="2">
    <source>
        <dbReference type="EMBL" id="ABC67417.1"/>
    </source>
</evidence>
<dbReference type="RefSeq" id="WP_012477058.1">
    <property type="nucleotide sequence ID" value="NC_010851.1"/>
</dbReference>
<name>Q2LEP8_9ACTN</name>
<dbReference type="EMBL" id="DQ322651">
    <property type="protein sequence ID" value="ABC67417.1"/>
    <property type="molecule type" value="Genomic_DNA"/>
</dbReference>
<gene>
    <name evidence="2" type="ORF">pFRL1.29</name>
</gene>
<proteinExistence type="predicted"/>
<protein>
    <submittedName>
        <fullName evidence="2">Uncharacterized protein</fullName>
    </submittedName>
</protein>
<accession>Q2LEP8</accession>
<evidence type="ECO:0000256" key="1">
    <source>
        <dbReference type="SAM" id="MobiDB-lite"/>
    </source>
</evidence>
<feature type="region of interest" description="Disordered" evidence="1">
    <location>
        <begin position="1"/>
        <end position="44"/>
    </location>
</feature>
<dbReference type="AlphaFoldDB" id="Q2LEP8"/>